<accession>A0AAV1NMR4</accession>
<keyword evidence="1 4" id="KW-0378">Hydrolase</keyword>
<evidence type="ECO:0000313" key="4">
    <source>
        <dbReference type="EMBL" id="CAK6960786.1"/>
    </source>
</evidence>
<name>A0AAV1NMR4_SCOSC</name>
<dbReference type="PROSITE" id="PS00972">
    <property type="entry name" value="USP_1"/>
    <property type="match status" value="1"/>
</dbReference>
<evidence type="ECO:0000259" key="3">
    <source>
        <dbReference type="PROSITE" id="PS50235"/>
    </source>
</evidence>
<comment type="catalytic activity">
    <reaction evidence="1">
        <text>Thiol-dependent hydrolysis of ester, thioester, amide, peptide and isopeptide bonds formed by the C-terminal Gly of ubiquitin (a 76-residue protein attached to proteins as an intracellular targeting signal).</text>
        <dbReference type="EC" id="3.4.19.12"/>
    </reaction>
</comment>
<dbReference type="GO" id="GO:0000082">
    <property type="term" value="P:G1/S transition of mitotic cell cycle"/>
    <property type="evidence" value="ECO:0007669"/>
    <property type="project" value="TreeGrafter"/>
</dbReference>
<sequence length="452" mass="51296">MSNYDVFITSVSVTDASTVKSSAGTYLLRRLLCQPVKNRRVAPAPESNVDKPKEIQKQPRESHAAEDTVLVSFDVHEETKKEEEKKTENNSVKTQSLCQRVDWFGFRNPGNLCYVNSSLQSLITLKGFVDNFVMQVEDAHEFIIAVLDQLRNLAPLLQRKAALMGTIYRCPVENNFIFKMTSTRTCKGCGAQSSRDEEFSNLSLNLVSGASVQDMLQDYLMETDIDFRCDCGAKKSGQQSTFATLPKILMLQLKRFKYTRSLRLEKLHDAVVLFRELMVTSRGVDGWYSLVSVVSHLGMKGQQGHYVSDGVHPDAGLDDPADRWLHYSDAQVTEVKGDFVCDLHRGNAYVLFYERRDETHRMLTFSKYTSTCTGSASLLTWNTKQFLDEVCMKNVSEITEIRVQFSNFLLSSSSRHTELSTNKRTTAVNAKMSANYQHTQCTVWDAFRYILS</sequence>
<proteinExistence type="inferred from homology"/>
<evidence type="ECO:0000256" key="2">
    <source>
        <dbReference type="SAM" id="MobiDB-lite"/>
    </source>
</evidence>
<feature type="domain" description="USP" evidence="3">
    <location>
        <begin position="104"/>
        <end position="356"/>
    </location>
</feature>
<dbReference type="Proteomes" id="UP001314229">
    <property type="component" value="Unassembled WGS sequence"/>
</dbReference>
<comment type="caution">
    <text evidence="4">The sequence shown here is derived from an EMBL/GenBank/DDBJ whole genome shotgun (WGS) entry which is preliminary data.</text>
</comment>
<feature type="compositionally biased region" description="Basic and acidic residues" evidence="2">
    <location>
        <begin position="48"/>
        <end position="64"/>
    </location>
</feature>
<dbReference type="GO" id="GO:0005829">
    <property type="term" value="C:cytosol"/>
    <property type="evidence" value="ECO:0007669"/>
    <property type="project" value="TreeGrafter"/>
</dbReference>
<evidence type="ECO:0000256" key="1">
    <source>
        <dbReference type="RuleBase" id="RU366025"/>
    </source>
</evidence>
<comment type="similarity">
    <text evidence="1">Belongs to the peptidase C19 family.</text>
</comment>
<organism evidence="4 5">
    <name type="scientific">Scomber scombrus</name>
    <name type="common">Atlantic mackerel</name>
    <name type="synonym">Scomber vernalis</name>
    <dbReference type="NCBI Taxonomy" id="13677"/>
    <lineage>
        <taxon>Eukaryota</taxon>
        <taxon>Metazoa</taxon>
        <taxon>Chordata</taxon>
        <taxon>Craniata</taxon>
        <taxon>Vertebrata</taxon>
        <taxon>Euteleostomi</taxon>
        <taxon>Actinopterygii</taxon>
        <taxon>Neopterygii</taxon>
        <taxon>Teleostei</taxon>
        <taxon>Neoteleostei</taxon>
        <taxon>Acanthomorphata</taxon>
        <taxon>Pelagiaria</taxon>
        <taxon>Scombriformes</taxon>
        <taxon>Scombridae</taxon>
        <taxon>Scomber</taxon>
    </lineage>
</organism>
<dbReference type="Gene3D" id="3.90.70.10">
    <property type="entry name" value="Cysteine proteinases"/>
    <property type="match status" value="1"/>
</dbReference>
<dbReference type="SUPFAM" id="SSF54001">
    <property type="entry name" value="Cysteine proteinases"/>
    <property type="match status" value="1"/>
</dbReference>
<dbReference type="InterPro" id="IPR050164">
    <property type="entry name" value="Peptidase_C19"/>
</dbReference>
<reference evidence="4 5" key="1">
    <citation type="submission" date="2024-01" db="EMBL/GenBank/DDBJ databases">
        <authorList>
            <person name="Alioto T."/>
            <person name="Alioto T."/>
            <person name="Gomez Garrido J."/>
        </authorList>
    </citation>
    <scope>NUCLEOTIDE SEQUENCE [LARGE SCALE GENOMIC DNA]</scope>
</reference>
<protein>
    <recommendedName>
        <fullName evidence="1">Ubiquitin carboxyl-terminal hydrolase</fullName>
        <ecNumber evidence="1">3.4.19.12</ecNumber>
    </recommendedName>
</protein>
<keyword evidence="5" id="KW-1185">Reference proteome</keyword>
<dbReference type="InterPro" id="IPR018200">
    <property type="entry name" value="USP_CS"/>
</dbReference>
<gene>
    <name evidence="4" type="ORF">FSCOSCO3_A013565</name>
</gene>
<dbReference type="PROSITE" id="PS00973">
    <property type="entry name" value="USP_2"/>
    <property type="match status" value="1"/>
</dbReference>
<dbReference type="PANTHER" id="PTHR24006:SF915">
    <property type="entry name" value="UBIQUITIN CARBOXYL-TERMINAL HYDROLASE-RELATED"/>
    <property type="match status" value="1"/>
</dbReference>
<dbReference type="AlphaFoldDB" id="A0AAV1NMR4"/>
<dbReference type="InterPro" id="IPR028889">
    <property type="entry name" value="USP"/>
</dbReference>
<dbReference type="PROSITE" id="PS50235">
    <property type="entry name" value="USP_3"/>
    <property type="match status" value="1"/>
</dbReference>
<dbReference type="EC" id="3.4.19.12" evidence="1"/>
<dbReference type="PANTHER" id="PTHR24006">
    <property type="entry name" value="UBIQUITIN CARBOXYL-TERMINAL HYDROLASE"/>
    <property type="match status" value="1"/>
</dbReference>
<dbReference type="GO" id="GO:0004843">
    <property type="term" value="F:cysteine-type deubiquitinase activity"/>
    <property type="evidence" value="ECO:0007669"/>
    <property type="project" value="UniProtKB-UniRule"/>
</dbReference>
<keyword evidence="1" id="KW-0645">Protease</keyword>
<feature type="region of interest" description="Disordered" evidence="2">
    <location>
        <begin position="41"/>
        <end position="64"/>
    </location>
</feature>
<dbReference type="InterPro" id="IPR038765">
    <property type="entry name" value="Papain-like_cys_pep_sf"/>
</dbReference>
<dbReference type="Pfam" id="PF00443">
    <property type="entry name" value="UCH"/>
    <property type="match status" value="1"/>
</dbReference>
<dbReference type="GO" id="GO:0016579">
    <property type="term" value="P:protein deubiquitination"/>
    <property type="evidence" value="ECO:0007669"/>
    <property type="project" value="InterPro"/>
</dbReference>
<evidence type="ECO:0000313" key="5">
    <source>
        <dbReference type="Proteomes" id="UP001314229"/>
    </source>
</evidence>
<dbReference type="GO" id="GO:0005634">
    <property type="term" value="C:nucleus"/>
    <property type="evidence" value="ECO:0007669"/>
    <property type="project" value="TreeGrafter"/>
</dbReference>
<dbReference type="EMBL" id="CAWUFR010000046">
    <property type="protein sequence ID" value="CAK6960786.1"/>
    <property type="molecule type" value="Genomic_DNA"/>
</dbReference>
<keyword evidence="1" id="KW-0833">Ubl conjugation pathway</keyword>
<dbReference type="CDD" id="cd02257">
    <property type="entry name" value="Peptidase_C19"/>
    <property type="match status" value="1"/>
</dbReference>
<keyword evidence="1" id="KW-0788">Thiol protease</keyword>
<dbReference type="InterPro" id="IPR001394">
    <property type="entry name" value="Peptidase_C19_UCH"/>
</dbReference>
<dbReference type="GO" id="GO:0006508">
    <property type="term" value="P:proteolysis"/>
    <property type="evidence" value="ECO:0007669"/>
    <property type="project" value="UniProtKB-KW"/>
</dbReference>